<feature type="transmembrane region" description="Helical" evidence="1">
    <location>
        <begin position="193"/>
        <end position="216"/>
    </location>
</feature>
<dbReference type="InterPro" id="IPR010656">
    <property type="entry name" value="DctM"/>
</dbReference>
<feature type="transmembrane region" description="Helical" evidence="1">
    <location>
        <begin position="386"/>
        <end position="403"/>
    </location>
</feature>
<keyword evidence="4" id="KW-1185">Reference proteome</keyword>
<dbReference type="InterPro" id="IPR011853">
    <property type="entry name" value="TRAP_DctM-Dct_fused"/>
</dbReference>
<feature type="transmembrane region" description="Helical" evidence="1">
    <location>
        <begin position="122"/>
        <end position="141"/>
    </location>
</feature>
<feature type="transmembrane region" description="Helical" evidence="1">
    <location>
        <begin position="361"/>
        <end position="380"/>
    </location>
</feature>
<feature type="domain" description="TRAP C4-dicarboxylate transport system permease DctM subunit" evidence="2">
    <location>
        <begin position="135"/>
        <end position="570"/>
    </location>
</feature>
<evidence type="ECO:0000256" key="1">
    <source>
        <dbReference type="SAM" id="Phobius"/>
    </source>
</evidence>
<dbReference type="NCBIfam" id="TIGR02123">
    <property type="entry name" value="TRAP_fused"/>
    <property type="match status" value="1"/>
</dbReference>
<dbReference type="PANTHER" id="PTHR43849:SF2">
    <property type="entry name" value="BLL3936 PROTEIN"/>
    <property type="match status" value="1"/>
</dbReference>
<keyword evidence="1" id="KW-1133">Transmembrane helix</keyword>
<feature type="transmembrane region" description="Helical" evidence="1">
    <location>
        <begin position="148"/>
        <end position="173"/>
    </location>
</feature>
<evidence type="ECO:0000313" key="4">
    <source>
        <dbReference type="Proteomes" id="UP000198304"/>
    </source>
</evidence>
<sequence>MAKDQVNLTPELDESKQAEIMAKYDREFAYRKLEGIMAKIISVVAIAWALIQLRTAAFGVFPTTIQRGQHVGFALFLVFILYPMRKSNRSNKISWYDYILAALAIVVTGYHVVYYQPIIHRAGAYTTTDIYISILAVILVIEATRRVAGPILVSVASFFLIYAYIGPMFPGLLSHRGYAIPRIATYMWMSTEAILGIPVGVSSTFIFLFLVFATFLKKTGIGNWLTDLAMGVAGGATGGPAKAAVIASASQGTISGSSVANTVGTGSVTIPLMKSIGYKSEFAAATEAAASTGGQLMPPVMGAAAFIMTEFTGLPYITIALAASIPALLYFTGIFIMVHLEAKKQGLRGLKRSELPNPFKLIKEKWFLALPIVVIVWLLIQGKTPMLAALWAIISAIAVSYIRKDTRLKVRDLFEGLEEGARSALPVAMACATAGIIVGIVTLTGLGVKFSTGILILSGGNVYLAMLFTMFASIILGMGMPTTANYIVQATIAAPVLVELGIPVIAAHLFVFYFGIVADITPPVALAAFAGSGIAGSNPFKTGVQASKLAFAAYLVPYIFATNPELVLVDTNAVELILALATALIGMYALAGAVSGYLKTNARAWERLALAAGGIMLVNPSMWSNGLGILITGIIFALQVTRAKKEETSVIL</sequence>
<dbReference type="Proteomes" id="UP000198304">
    <property type="component" value="Unassembled WGS sequence"/>
</dbReference>
<feature type="transmembrane region" description="Helical" evidence="1">
    <location>
        <begin position="40"/>
        <end position="61"/>
    </location>
</feature>
<dbReference type="RefSeq" id="WP_330396983.1">
    <property type="nucleotide sequence ID" value="NZ_FZOJ01000004.1"/>
</dbReference>
<evidence type="ECO:0000313" key="3">
    <source>
        <dbReference type="EMBL" id="SNS10096.1"/>
    </source>
</evidence>
<feature type="transmembrane region" description="Helical" evidence="1">
    <location>
        <begin position="96"/>
        <end position="116"/>
    </location>
</feature>
<name>A0A239BQG8_9FIRM</name>
<gene>
    <name evidence="3" type="ORF">SAMN05446037_100472</name>
</gene>
<keyword evidence="1" id="KW-0812">Transmembrane</keyword>
<feature type="transmembrane region" description="Helical" evidence="1">
    <location>
        <begin position="454"/>
        <end position="480"/>
    </location>
</feature>
<dbReference type="Pfam" id="PF06808">
    <property type="entry name" value="DctM"/>
    <property type="match status" value="1"/>
</dbReference>
<dbReference type="PANTHER" id="PTHR43849">
    <property type="entry name" value="BLL3936 PROTEIN"/>
    <property type="match status" value="1"/>
</dbReference>
<evidence type="ECO:0000259" key="2">
    <source>
        <dbReference type="Pfam" id="PF06808"/>
    </source>
</evidence>
<feature type="transmembrane region" description="Helical" evidence="1">
    <location>
        <begin position="576"/>
        <end position="598"/>
    </location>
</feature>
<dbReference type="AlphaFoldDB" id="A0A239BQG8"/>
<organism evidence="3 4">
    <name type="scientific">Anaerovirgula multivorans</name>
    <dbReference type="NCBI Taxonomy" id="312168"/>
    <lineage>
        <taxon>Bacteria</taxon>
        <taxon>Bacillati</taxon>
        <taxon>Bacillota</taxon>
        <taxon>Clostridia</taxon>
        <taxon>Peptostreptococcales</taxon>
        <taxon>Natronincolaceae</taxon>
        <taxon>Anaerovirgula</taxon>
    </lineage>
</organism>
<feature type="transmembrane region" description="Helical" evidence="1">
    <location>
        <begin position="492"/>
        <end position="516"/>
    </location>
</feature>
<proteinExistence type="predicted"/>
<accession>A0A239BQG8</accession>
<protein>
    <submittedName>
        <fullName evidence="3">TRAP transporter, 4TM/12TM fusion protein</fullName>
    </submittedName>
</protein>
<reference evidence="3 4" key="1">
    <citation type="submission" date="2017-06" db="EMBL/GenBank/DDBJ databases">
        <authorList>
            <person name="Kim H.J."/>
            <person name="Triplett B.A."/>
        </authorList>
    </citation>
    <scope>NUCLEOTIDE SEQUENCE [LARGE SCALE GENOMIC DNA]</scope>
    <source>
        <strain evidence="3 4">SCA</strain>
    </source>
</reference>
<dbReference type="EMBL" id="FZOJ01000004">
    <property type="protein sequence ID" value="SNS10096.1"/>
    <property type="molecule type" value="Genomic_DNA"/>
</dbReference>
<feature type="transmembrane region" description="Helical" evidence="1">
    <location>
        <begin position="314"/>
        <end position="340"/>
    </location>
</feature>
<keyword evidence="1" id="KW-0472">Membrane</keyword>
<feature type="transmembrane region" description="Helical" evidence="1">
    <location>
        <begin position="610"/>
        <end position="638"/>
    </location>
</feature>
<feature type="transmembrane region" description="Helical" evidence="1">
    <location>
        <begin position="424"/>
        <end position="448"/>
    </location>
</feature>